<name>A0A418MUI5_9ACTN</name>
<dbReference type="AlphaFoldDB" id="A0A418MUI5"/>
<dbReference type="RefSeq" id="WP_119576267.1">
    <property type="nucleotide sequence ID" value="NZ_QXEC01000011.1"/>
</dbReference>
<evidence type="ECO:0000256" key="1">
    <source>
        <dbReference type="SAM" id="Phobius"/>
    </source>
</evidence>
<keyword evidence="1" id="KW-0472">Membrane</keyword>
<feature type="transmembrane region" description="Helical" evidence="1">
    <location>
        <begin position="36"/>
        <end position="58"/>
    </location>
</feature>
<keyword evidence="1" id="KW-1133">Transmembrane helix</keyword>
<keyword evidence="3" id="KW-1185">Reference proteome</keyword>
<protein>
    <submittedName>
        <fullName evidence="2">Uncharacterized protein</fullName>
    </submittedName>
</protein>
<dbReference type="EMBL" id="QXEC01000011">
    <property type="protein sequence ID" value="RIV38048.1"/>
    <property type="molecule type" value="Genomic_DNA"/>
</dbReference>
<accession>A0A418MUI5</accession>
<evidence type="ECO:0000313" key="3">
    <source>
        <dbReference type="Proteomes" id="UP000283832"/>
    </source>
</evidence>
<proteinExistence type="predicted"/>
<gene>
    <name evidence="2" type="ORF">D2L64_14005</name>
</gene>
<sequence length="64" mass="6930">MQPLLMVLSGCATLAVGSFTLLLVLAMFVDPTVEDWMWGVIAAGCVLTVILSLPIVLLTRGRRR</sequence>
<keyword evidence="1" id="KW-0812">Transmembrane</keyword>
<dbReference type="Proteomes" id="UP000283832">
    <property type="component" value="Unassembled WGS sequence"/>
</dbReference>
<evidence type="ECO:0000313" key="2">
    <source>
        <dbReference type="EMBL" id="RIV38048.1"/>
    </source>
</evidence>
<reference evidence="2 3" key="1">
    <citation type="submission" date="2018-08" db="EMBL/GenBank/DDBJ databases">
        <title>Jishengella sp. nov., isolated from a root of Azadirachta indica A. Juss. var. siamensis Valenton.</title>
        <authorList>
            <person name="Kuncharoen N."/>
            <person name="Tanasupawat S."/>
            <person name="Kudo T."/>
            <person name="Ohkuma M."/>
        </authorList>
    </citation>
    <scope>NUCLEOTIDE SEQUENCE [LARGE SCALE GENOMIC DNA]</scope>
    <source>
        <strain evidence="2 3">AZ1-13</strain>
    </source>
</reference>
<comment type="caution">
    <text evidence="2">The sequence shown here is derived from an EMBL/GenBank/DDBJ whole genome shotgun (WGS) entry which is preliminary data.</text>
</comment>
<organism evidence="2 3">
    <name type="scientific">Micromonospora radicis</name>
    <dbReference type="NCBI Taxonomy" id="1894971"/>
    <lineage>
        <taxon>Bacteria</taxon>
        <taxon>Bacillati</taxon>
        <taxon>Actinomycetota</taxon>
        <taxon>Actinomycetes</taxon>
        <taxon>Micromonosporales</taxon>
        <taxon>Micromonosporaceae</taxon>
        <taxon>Micromonospora</taxon>
    </lineage>
</organism>